<feature type="coiled-coil region" evidence="1">
    <location>
        <begin position="103"/>
        <end position="146"/>
    </location>
</feature>
<evidence type="ECO:0000313" key="2">
    <source>
        <dbReference type="Proteomes" id="UP000046393"/>
    </source>
</evidence>
<protein>
    <submittedName>
        <fullName evidence="3">Uncharacterized protein</fullName>
    </submittedName>
</protein>
<keyword evidence="1" id="KW-0175">Coiled coil</keyword>
<dbReference type="Proteomes" id="UP000046393">
    <property type="component" value="Unplaced"/>
</dbReference>
<dbReference type="AlphaFoldDB" id="A0A0N5AFD4"/>
<organism evidence="2 3">
    <name type="scientific">Syphacia muris</name>
    <dbReference type="NCBI Taxonomy" id="451379"/>
    <lineage>
        <taxon>Eukaryota</taxon>
        <taxon>Metazoa</taxon>
        <taxon>Ecdysozoa</taxon>
        <taxon>Nematoda</taxon>
        <taxon>Chromadorea</taxon>
        <taxon>Rhabditida</taxon>
        <taxon>Spirurina</taxon>
        <taxon>Oxyuridomorpha</taxon>
        <taxon>Oxyuroidea</taxon>
        <taxon>Oxyuridae</taxon>
        <taxon>Syphacia</taxon>
    </lineage>
</organism>
<name>A0A0N5AFD4_9BILA</name>
<dbReference type="WBParaSite" id="SMUV_0000298301-mRNA-1">
    <property type="protein sequence ID" value="SMUV_0000298301-mRNA-1"/>
    <property type="gene ID" value="SMUV_0000298301"/>
</dbReference>
<keyword evidence="2" id="KW-1185">Reference proteome</keyword>
<reference evidence="3" key="1">
    <citation type="submission" date="2017-02" db="UniProtKB">
        <authorList>
            <consortium name="WormBaseParasite"/>
        </authorList>
    </citation>
    <scope>IDENTIFICATION</scope>
</reference>
<evidence type="ECO:0000313" key="3">
    <source>
        <dbReference type="WBParaSite" id="SMUV_0000298301-mRNA-1"/>
    </source>
</evidence>
<sequence length="309" mass="36430">MNGIFRKFFRSSHTSDDCELDNRGKKNRSLKLNQLGVENRLNSTAAYHTIGQPRTYRSSRSYAGCENFSRRRRILKSWGRRCNATEYGNASMHLSNYIRDSTLDDSESDCWTLEREKQNYELEKKLQEERERLKEYRERFKMERDLRLSREKEIKEYRDRFKLERELRFRREEEIIALKESLKKMKLEQEKLIVVTNNLQAKFNFWEQQQQCRTMFPAIMNGMFGIGAGAGESLCTTSAPSAPMPSVFSQIGLQNPSDEIDETKNFRSANLFHSEFPRSITSLSLSLKAFLTVIFKDFSHITYISKSYC</sequence>
<accession>A0A0N5AFD4</accession>
<proteinExistence type="predicted"/>
<evidence type="ECO:0000256" key="1">
    <source>
        <dbReference type="SAM" id="Coils"/>
    </source>
</evidence>